<dbReference type="AlphaFoldDB" id="A0ABD7KWX5"/>
<evidence type="ECO:0000313" key="1">
    <source>
        <dbReference type="EMBL" id="SAD76291.1"/>
    </source>
</evidence>
<evidence type="ECO:0008006" key="3">
    <source>
        <dbReference type="Google" id="ProtNLM"/>
    </source>
</evidence>
<gene>
    <name evidence="1" type="ORF">SAMEA2273187_01006</name>
</gene>
<reference evidence="1 2" key="1">
    <citation type="submission" date="2016-03" db="EMBL/GenBank/DDBJ databases">
        <authorList>
            <consortium name="Pathogen Informatics"/>
        </authorList>
    </citation>
    <scope>NUCLEOTIDE SEQUENCE [LARGE SCALE GENOMIC DNA]</scope>
    <source>
        <strain evidence="2">e552</strain>
    </source>
</reference>
<name>A0ABD7KWX5_9ENTR</name>
<evidence type="ECO:0000313" key="2">
    <source>
        <dbReference type="Proteomes" id="UP000077295"/>
    </source>
</evidence>
<organism evidence="1 2">
    <name type="scientific">Enterobacter hormaechei</name>
    <dbReference type="NCBI Taxonomy" id="158836"/>
    <lineage>
        <taxon>Bacteria</taxon>
        <taxon>Pseudomonadati</taxon>
        <taxon>Pseudomonadota</taxon>
        <taxon>Gammaproteobacteria</taxon>
        <taxon>Enterobacterales</taxon>
        <taxon>Enterobacteriaceae</taxon>
        <taxon>Enterobacter</taxon>
        <taxon>Enterobacter cloacae complex</taxon>
    </lineage>
</organism>
<proteinExistence type="predicted"/>
<accession>A0ABD7KWX5</accession>
<dbReference type="Proteomes" id="UP000077295">
    <property type="component" value="Unassembled WGS sequence"/>
</dbReference>
<dbReference type="EMBL" id="FKEV01000002">
    <property type="protein sequence ID" value="SAD76291.1"/>
    <property type="molecule type" value="Genomic_DNA"/>
</dbReference>
<protein>
    <recommendedName>
        <fullName evidence="3">Transposase</fullName>
    </recommendedName>
</protein>
<comment type="caution">
    <text evidence="1">The sequence shown here is derived from an EMBL/GenBank/DDBJ whole genome shotgun (WGS) entry which is preliminary data.</text>
</comment>
<sequence>MSQRQILLNQGKKLMRYLNVYLLAGKKKAKNTEAFLFSLMTVAKLFLHNLNLRWLI</sequence>